<dbReference type="InterPro" id="IPR023476">
    <property type="entry name" value="Pep_tRNA_hydro_II_dom_sf"/>
</dbReference>
<dbReference type="Gene3D" id="3.40.1490.10">
    <property type="entry name" value="Bit1"/>
    <property type="match status" value="1"/>
</dbReference>
<proteinExistence type="predicted"/>
<organism evidence="1 2">
    <name type="scientific">Noviherbaspirillum album</name>
    <dbReference type="NCBI Taxonomy" id="3080276"/>
    <lineage>
        <taxon>Bacteria</taxon>
        <taxon>Pseudomonadati</taxon>
        <taxon>Pseudomonadota</taxon>
        <taxon>Betaproteobacteria</taxon>
        <taxon>Burkholderiales</taxon>
        <taxon>Oxalobacteraceae</taxon>
        <taxon>Noviherbaspirillum</taxon>
    </lineage>
</organism>
<name>A0ABU6JCQ6_9BURK</name>
<dbReference type="InterPro" id="IPR018988">
    <property type="entry name" value="DUF2000"/>
</dbReference>
<dbReference type="EMBL" id="JAWIIV010000017">
    <property type="protein sequence ID" value="MEC4721218.1"/>
    <property type="molecule type" value="Genomic_DNA"/>
</dbReference>
<reference evidence="1 2" key="1">
    <citation type="submission" date="2023-10" db="EMBL/GenBank/DDBJ databases">
        <title>Noviherbaspirillum sp. CPCC 100848 genome assembly.</title>
        <authorList>
            <person name="Li X.Y."/>
            <person name="Fang X.M."/>
        </authorList>
    </citation>
    <scope>NUCLEOTIDE SEQUENCE [LARGE SCALE GENOMIC DNA]</scope>
    <source>
        <strain evidence="1 2">CPCC 100848</strain>
    </source>
</reference>
<gene>
    <name evidence="1" type="ORF">RY831_18800</name>
</gene>
<accession>A0ABU6JCQ6</accession>
<sequence>MESNRVSQSPATTRCVIILNAGLSAGKAANAAAVLAVTVGQRHPDLVGTSLSDAAGCEFPGLVSVGISVLSASAASLCRMAAQAAPNLVDCVVFPRDGQSTTDYLQLRNIVALGHFETMEMSGIALIGDKKLLRGMTKELSLWG</sequence>
<dbReference type="SUPFAM" id="SSF102462">
    <property type="entry name" value="Peptidyl-tRNA hydrolase II"/>
    <property type="match status" value="1"/>
</dbReference>
<evidence type="ECO:0000313" key="1">
    <source>
        <dbReference type="EMBL" id="MEC4721218.1"/>
    </source>
</evidence>
<keyword evidence="2" id="KW-1185">Reference proteome</keyword>
<dbReference type="RefSeq" id="WP_326507927.1">
    <property type="nucleotide sequence ID" value="NZ_JAWIIV010000017.1"/>
</dbReference>
<protein>
    <submittedName>
        <fullName evidence="1">DUF2000 domain-containing protein</fullName>
    </submittedName>
</protein>
<dbReference type="Pfam" id="PF09391">
    <property type="entry name" value="DUF2000"/>
    <property type="match status" value="1"/>
</dbReference>
<evidence type="ECO:0000313" key="2">
    <source>
        <dbReference type="Proteomes" id="UP001352263"/>
    </source>
</evidence>
<comment type="caution">
    <text evidence="1">The sequence shown here is derived from an EMBL/GenBank/DDBJ whole genome shotgun (WGS) entry which is preliminary data.</text>
</comment>
<dbReference type="Proteomes" id="UP001352263">
    <property type="component" value="Unassembled WGS sequence"/>
</dbReference>